<feature type="region of interest" description="Disordered" evidence="1">
    <location>
        <begin position="1"/>
        <end position="32"/>
    </location>
</feature>
<feature type="compositionally biased region" description="Polar residues" evidence="1">
    <location>
        <begin position="697"/>
        <end position="708"/>
    </location>
</feature>
<feature type="region of interest" description="Disordered" evidence="1">
    <location>
        <begin position="352"/>
        <end position="394"/>
    </location>
</feature>
<feature type="transmembrane region" description="Helical" evidence="2">
    <location>
        <begin position="840"/>
        <end position="861"/>
    </location>
</feature>
<proteinExistence type="predicted"/>
<feature type="region of interest" description="Disordered" evidence="1">
    <location>
        <begin position="54"/>
        <end position="94"/>
    </location>
</feature>
<feature type="region of interest" description="Disordered" evidence="1">
    <location>
        <begin position="222"/>
        <end position="241"/>
    </location>
</feature>
<protein>
    <recommendedName>
        <fullName evidence="5">Serine-rich protein</fullName>
    </recommendedName>
</protein>
<evidence type="ECO:0008006" key="5">
    <source>
        <dbReference type="Google" id="ProtNLM"/>
    </source>
</evidence>
<feature type="transmembrane region" description="Helical" evidence="2">
    <location>
        <begin position="769"/>
        <end position="790"/>
    </location>
</feature>
<feature type="compositionally biased region" description="Basic and acidic residues" evidence="1">
    <location>
        <begin position="684"/>
        <end position="695"/>
    </location>
</feature>
<feature type="region of interest" description="Disordered" evidence="1">
    <location>
        <begin position="280"/>
        <end position="300"/>
    </location>
</feature>
<evidence type="ECO:0000313" key="4">
    <source>
        <dbReference type="Proteomes" id="UP000275772"/>
    </source>
</evidence>
<dbReference type="AlphaFoldDB" id="A0A383UVC4"/>
<keyword evidence="2" id="KW-0472">Membrane</keyword>
<dbReference type="Proteomes" id="UP000275772">
    <property type="component" value="Unassembled WGS sequence"/>
</dbReference>
<dbReference type="EMBL" id="UNSH01000064">
    <property type="protein sequence ID" value="SZF04304.1"/>
    <property type="molecule type" value="Genomic_DNA"/>
</dbReference>
<feature type="compositionally biased region" description="Polar residues" evidence="1">
    <location>
        <begin position="1"/>
        <end position="22"/>
    </location>
</feature>
<dbReference type="VEuPathDB" id="FungiDB:BLGHR1_15100"/>
<feature type="region of interest" description="Disordered" evidence="1">
    <location>
        <begin position="596"/>
        <end position="622"/>
    </location>
</feature>
<feature type="compositionally biased region" description="Polar residues" evidence="1">
    <location>
        <begin position="225"/>
        <end position="241"/>
    </location>
</feature>
<organism evidence="3 4">
    <name type="scientific">Blumeria hordei</name>
    <name type="common">Barley powdery mildew</name>
    <name type="synonym">Blumeria graminis f. sp. hordei</name>
    <dbReference type="NCBI Taxonomy" id="2867405"/>
    <lineage>
        <taxon>Eukaryota</taxon>
        <taxon>Fungi</taxon>
        <taxon>Dikarya</taxon>
        <taxon>Ascomycota</taxon>
        <taxon>Pezizomycotina</taxon>
        <taxon>Leotiomycetes</taxon>
        <taxon>Erysiphales</taxon>
        <taxon>Erysiphaceae</taxon>
        <taxon>Blumeria</taxon>
    </lineage>
</organism>
<gene>
    <name evidence="3" type="ORF">BLGHR1_15100</name>
</gene>
<sequence>MEERNSVQFQTSNQVLATGRTNRSVRKPLHERSGCESNANVLAAIRLVPKTPPKLLGHGNADNAAHYHARPPLPTRTIHNLSPNKGKIGDDLTRDAQPLSEFPLLTQKPKIVGHRLPNTVQALPRNPLTPLSTPSQNYAETSPNRSPSSKPSSRKRQLRIHEDSKTFSLLLPENEAPYIGPKITPDECANFTLPPSRIISLKPSSERTNLPAHAEGIVTEFSKPGSLTPNDSSSCLTQAGTNNNDLVATTTSNTPKLPHPIDSINSSPCNYEFVGGLRKVAKSPNHKQQTSQVLEHRSDEDTLSSVPYALAPQASFSSLDSISSETTNYKTYGDTPASASAKSLALSPSREFNHPLRQAPNPSLSFRFIDPPNKKESHSLSRVPTPSKSCSQSSLNLPSLGANPFVSSESLTHYKSQSKEFIRTGSLTSLSSTFSHRSSLRGIFGSGSFIHIPYRAFKSIQGQTSPSSWVEPLSLYAPQSHMNEHPHQWSSQLSTVLSVSEGGSDHASIAWSTNSRSSSSRARVMSIGSGYMSHDPLSPASRSLSWSGSVIDPPPSIFSHRARHNSNSSGRIVAEQDEHGDGITDLQNLPTRPLRRRTSGFYSTTSSETGRTNTMRSSASTRSSGLNLSLIPAWARLYYGSGESRLLCSSTNMNGALDSRTNSLQASSPSSQFFSSNIYSPRNRQHESDQLREVSLDMNSEQNYSNAGSDERSSRGSTKERTGKEWIKNGLWSPHLRPDRLLKRSHFWDPPSLDFASDESLFGRRKIQIVMFILGFLVPFFWMIASFLPLPHSPVVEMKENDRNSPTFDYYQAARKFNALEEARYESAVWWRKLNRWMSLVGIVIIAVVIVLVVVGIQQGWGTGKDDDS</sequence>
<feature type="compositionally biased region" description="Polar residues" evidence="1">
    <location>
        <begin position="600"/>
        <end position="622"/>
    </location>
</feature>
<name>A0A383UVC4_BLUHO</name>
<reference evidence="3 4" key="1">
    <citation type="submission" date="2017-11" db="EMBL/GenBank/DDBJ databases">
        <authorList>
            <person name="Kracher B."/>
        </authorList>
    </citation>
    <scope>NUCLEOTIDE SEQUENCE [LARGE SCALE GENOMIC DNA]</scope>
    <source>
        <strain evidence="3 4">RACE1</strain>
    </source>
</reference>
<keyword evidence="2" id="KW-0812">Transmembrane</keyword>
<feature type="compositionally biased region" description="Polar residues" evidence="1">
    <location>
        <begin position="129"/>
        <end position="141"/>
    </location>
</feature>
<accession>A0A383UVC4</accession>
<evidence type="ECO:0000256" key="2">
    <source>
        <dbReference type="SAM" id="Phobius"/>
    </source>
</evidence>
<evidence type="ECO:0000313" key="3">
    <source>
        <dbReference type="EMBL" id="SZF04304.1"/>
    </source>
</evidence>
<feature type="compositionally biased region" description="Low complexity" evidence="1">
    <location>
        <begin position="142"/>
        <end position="151"/>
    </location>
</feature>
<feature type="compositionally biased region" description="Basic and acidic residues" evidence="1">
    <location>
        <begin position="709"/>
        <end position="722"/>
    </location>
</feature>
<feature type="region of interest" description="Disordered" evidence="1">
    <location>
        <begin position="659"/>
        <end position="722"/>
    </location>
</feature>
<feature type="region of interest" description="Disordered" evidence="1">
    <location>
        <begin position="119"/>
        <end position="158"/>
    </location>
</feature>
<feature type="compositionally biased region" description="Polar residues" evidence="1">
    <location>
        <begin position="380"/>
        <end position="394"/>
    </location>
</feature>
<keyword evidence="2" id="KW-1133">Transmembrane helix</keyword>
<evidence type="ECO:0000256" key="1">
    <source>
        <dbReference type="SAM" id="MobiDB-lite"/>
    </source>
</evidence>
<feature type="compositionally biased region" description="Low complexity" evidence="1">
    <location>
        <begin position="662"/>
        <end position="681"/>
    </location>
</feature>